<feature type="domain" description="Glutaredoxin" evidence="1">
    <location>
        <begin position="9"/>
        <end position="65"/>
    </location>
</feature>
<dbReference type="EMBL" id="KU686210">
    <property type="protein sequence ID" value="AOV61680.1"/>
    <property type="molecule type" value="Genomic_DNA"/>
</dbReference>
<accession>A0A1D8KSN1</accession>
<protein>
    <submittedName>
        <fullName evidence="2">Glutaredoxin</fullName>
    </submittedName>
</protein>
<evidence type="ECO:0000313" key="3">
    <source>
        <dbReference type="Proteomes" id="UP000204364"/>
    </source>
</evidence>
<dbReference type="InterPro" id="IPR036249">
    <property type="entry name" value="Thioredoxin-like_sf"/>
</dbReference>
<keyword evidence="3" id="KW-1185">Reference proteome</keyword>
<name>A0A1D8KSN1_9CAUD</name>
<dbReference type="Pfam" id="PF00462">
    <property type="entry name" value="Glutaredoxin"/>
    <property type="match status" value="1"/>
</dbReference>
<reference evidence="2 3" key="1">
    <citation type="journal article" date="2016" name="Virology">
        <title>The genomic content and context of auxiliary metabolic genes in marine cyanomyoviruses.</title>
        <authorList>
            <person name="Crummett L.T."/>
            <person name="Puxty R.J."/>
            <person name="Weihe C."/>
            <person name="Marston M.F."/>
            <person name="Martiny J.B."/>
        </authorList>
    </citation>
    <scope>NUCLEOTIDE SEQUENCE [LARGE SCALE GENOMIC DNA]</scope>
    <source>
        <strain evidence="2">0810PA09</strain>
    </source>
</reference>
<dbReference type="PRINTS" id="PR00160">
    <property type="entry name" value="GLUTAREDOXIN"/>
</dbReference>
<dbReference type="InterPro" id="IPR002109">
    <property type="entry name" value="Glutaredoxin"/>
</dbReference>
<dbReference type="PROSITE" id="PS51354">
    <property type="entry name" value="GLUTAREDOXIN_2"/>
    <property type="match status" value="1"/>
</dbReference>
<dbReference type="OrthoDB" id="25064at10239"/>
<proteinExistence type="predicted"/>
<dbReference type="InterPro" id="IPR014025">
    <property type="entry name" value="Glutaredoxin_subgr"/>
</dbReference>
<evidence type="ECO:0000313" key="2">
    <source>
        <dbReference type="EMBL" id="AOV61680.1"/>
    </source>
</evidence>
<dbReference type="Gene3D" id="3.40.30.10">
    <property type="entry name" value="Glutaredoxin"/>
    <property type="match status" value="1"/>
</dbReference>
<dbReference type="RefSeq" id="YP_009325196.1">
    <property type="nucleotide sequence ID" value="NC_031944.1"/>
</dbReference>
<dbReference type="KEGG" id="vg:30310160"/>
<dbReference type="GeneID" id="30310160"/>
<organism evidence="2 3">
    <name type="scientific">Synechococcus phage S-WAM1</name>
    <dbReference type="NCBI Taxonomy" id="1815521"/>
    <lineage>
        <taxon>Viruses</taxon>
        <taxon>Duplodnaviria</taxon>
        <taxon>Heunggongvirae</taxon>
        <taxon>Uroviricota</taxon>
        <taxon>Caudoviricetes</taxon>
        <taxon>Pantevenvirales</taxon>
        <taxon>Kyanoviridae</taxon>
        <taxon>Sokavirus</taxon>
        <taxon>Sokavirus swam1</taxon>
    </lineage>
</organism>
<sequence length="83" mass="9739">MANNPGGTVIYTRPGCPYCTKIKEVYRMRGWEYIEYVLDQQFTRDQFKREFGQAATFPQVLINGQRTGGCTESIKYLRENKYL</sequence>
<gene>
    <name evidence="2" type="ORF">P090810_207</name>
</gene>
<evidence type="ECO:0000259" key="1">
    <source>
        <dbReference type="Pfam" id="PF00462"/>
    </source>
</evidence>
<dbReference type="SUPFAM" id="SSF52833">
    <property type="entry name" value="Thioredoxin-like"/>
    <property type="match status" value="1"/>
</dbReference>
<dbReference type="Proteomes" id="UP000204364">
    <property type="component" value="Segment"/>
</dbReference>